<feature type="domain" description="Aminotransferase class I/classII large" evidence="8">
    <location>
        <begin position="33"/>
        <end position="375"/>
    </location>
</feature>
<reference evidence="10" key="1">
    <citation type="journal article" date="2019" name="Int. J. Syst. Evol. Microbiol.">
        <title>The Global Catalogue of Microorganisms (GCM) 10K type strain sequencing project: providing services to taxonomists for standard genome sequencing and annotation.</title>
        <authorList>
            <consortium name="The Broad Institute Genomics Platform"/>
            <consortium name="The Broad Institute Genome Sequencing Center for Infectious Disease"/>
            <person name="Wu L."/>
            <person name="Ma J."/>
        </authorList>
    </citation>
    <scope>NUCLEOTIDE SEQUENCE [LARGE SCALE GENOMIC DNA]</scope>
    <source>
        <strain evidence="10">CGMCC 1.12664</strain>
    </source>
</reference>
<dbReference type="SUPFAM" id="SSF53383">
    <property type="entry name" value="PLP-dependent transferases"/>
    <property type="match status" value="1"/>
</dbReference>
<evidence type="ECO:0000256" key="7">
    <source>
        <dbReference type="RuleBase" id="RU000481"/>
    </source>
</evidence>
<dbReference type="InterPro" id="IPR015421">
    <property type="entry name" value="PyrdxlP-dep_Trfase_major"/>
</dbReference>
<evidence type="ECO:0000256" key="3">
    <source>
        <dbReference type="ARBA" id="ARBA00022576"/>
    </source>
</evidence>
<organism evidence="9 10">
    <name type="scientific">Primorskyibacter flagellatus</name>
    <dbReference type="NCBI Taxonomy" id="1387277"/>
    <lineage>
        <taxon>Bacteria</taxon>
        <taxon>Pseudomonadati</taxon>
        <taxon>Pseudomonadota</taxon>
        <taxon>Alphaproteobacteria</taxon>
        <taxon>Rhodobacterales</taxon>
        <taxon>Roseobacteraceae</taxon>
        <taxon>Primorskyibacter</taxon>
    </lineage>
</organism>
<dbReference type="RefSeq" id="WP_188476934.1">
    <property type="nucleotide sequence ID" value="NZ_BMFJ01000001.1"/>
</dbReference>
<dbReference type="GO" id="GO:0006520">
    <property type="term" value="P:amino acid metabolic process"/>
    <property type="evidence" value="ECO:0007669"/>
    <property type="project" value="InterPro"/>
</dbReference>
<keyword evidence="4 7" id="KW-0808">Transferase</keyword>
<dbReference type="AlphaFoldDB" id="A0A917A4I0"/>
<dbReference type="Proteomes" id="UP000612855">
    <property type="component" value="Unassembled WGS sequence"/>
</dbReference>
<evidence type="ECO:0000313" key="10">
    <source>
        <dbReference type="Proteomes" id="UP000612855"/>
    </source>
</evidence>
<comment type="similarity">
    <text evidence="2 7">Belongs to the class-I pyridoxal-phosphate-dependent aminotransferase family.</text>
</comment>
<dbReference type="InterPro" id="IPR015424">
    <property type="entry name" value="PyrdxlP-dep_Trfase"/>
</dbReference>
<dbReference type="EMBL" id="BMFJ01000001">
    <property type="protein sequence ID" value="GGE26770.1"/>
    <property type="molecule type" value="Genomic_DNA"/>
</dbReference>
<evidence type="ECO:0000256" key="6">
    <source>
        <dbReference type="ARBA" id="ARBA00049185"/>
    </source>
</evidence>
<evidence type="ECO:0000256" key="1">
    <source>
        <dbReference type="ARBA" id="ARBA00001933"/>
    </source>
</evidence>
<evidence type="ECO:0000313" key="9">
    <source>
        <dbReference type="EMBL" id="GGE26770.1"/>
    </source>
</evidence>
<dbReference type="PROSITE" id="PS00105">
    <property type="entry name" value="AA_TRANSFER_CLASS_1"/>
    <property type="match status" value="1"/>
</dbReference>
<dbReference type="GO" id="GO:0004069">
    <property type="term" value="F:L-aspartate:2-oxoglutarate aminotransferase activity"/>
    <property type="evidence" value="ECO:0007669"/>
    <property type="project" value="UniProtKB-EC"/>
</dbReference>
<dbReference type="PANTHER" id="PTHR46383">
    <property type="entry name" value="ASPARTATE AMINOTRANSFERASE"/>
    <property type="match status" value="1"/>
</dbReference>
<keyword evidence="3 7" id="KW-0032">Aminotransferase</keyword>
<sequence length="383" mass="41030">MQTLVSRRGDVDPFIVMSILKMAEDLEAEGRSIIHMEIGQPATPAPASARARVRDMLDSDALGYTVSLGLPELRERIAGLYRDWYGIDLDPGRVVVTPGSSGGFILAFTALFDLGAKVGIANPGYPAYRQILKSQGLEPVLIDTELQDGYQPRADQIAGAGLDGVLVASPSNPAGTMLDRPRMESLMAAARDSGTAFISDEIYHGLHYGARGVSALEIGDEAFVINSFSKYFSMTGWRIGWMVVPPDRVAAVEKLVQHMFICAPHVSQIAAIGALGATEELAANHATYAGNRRTMIAGLEAAGITRYAPPDGGFYIYADISHLGADSLDLAEALMREEGVAVTPGYDFDATRGGRSWRLSYAGAPDDIAEGMRRIARFCAARG</sequence>
<name>A0A917A4I0_9RHOB</name>
<dbReference type="Pfam" id="PF00155">
    <property type="entry name" value="Aminotran_1_2"/>
    <property type="match status" value="1"/>
</dbReference>
<accession>A0A917A4I0</accession>
<evidence type="ECO:0000256" key="2">
    <source>
        <dbReference type="ARBA" id="ARBA00007441"/>
    </source>
</evidence>
<dbReference type="EC" id="2.6.1.-" evidence="7"/>
<keyword evidence="10" id="KW-1185">Reference proteome</keyword>
<proteinExistence type="inferred from homology"/>
<protein>
    <recommendedName>
        <fullName evidence="7">Aminotransferase</fullName>
        <ecNumber evidence="7">2.6.1.-</ecNumber>
    </recommendedName>
</protein>
<dbReference type="GO" id="GO:0030170">
    <property type="term" value="F:pyridoxal phosphate binding"/>
    <property type="evidence" value="ECO:0007669"/>
    <property type="project" value="InterPro"/>
</dbReference>
<evidence type="ECO:0000256" key="5">
    <source>
        <dbReference type="ARBA" id="ARBA00022898"/>
    </source>
</evidence>
<comment type="catalytic activity">
    <reaction evidence="6">
        <text>L-aspartate + 2-oxoglutarate = oxaloacetate + L-glutamate</text>
        <dbReference type="Rhea" id="RHEA:21824"/>
        <dbReference type="ChEBI" id="CHEBI:16452"/>
        <dbReference type="ChEBI" id="CHEBI:16810"/>
        <dbReference type="ChEBI" id="CHEBI:29985"/>
        <dbReference type="ChEBI" id="CHEBI:29991"/>
        <dbReference type="EC" id="2.6.1.1"/>
    </reaction>
</comment>
<evidence type="ECO:0000259" key="8">
    <source>
        <dbReference type="Pfam" id="PF00155"/>
    </source>
</evidence>
<comment type="cofactor">
    <cofactor evidence="1 7">
        <name>pyridoxal 5'-phosphate</name>
        <dbReference type="ChEBI" id="CHEBI:597326"/>
    </cofactor>
</comment>
<evidence type="ECO:0000256" key="4">
    <source>
        <dbReference type="ARBA" id="ARBA00022679"/>
    </source>
</evidence>
<keyword evidence="5" id="KW-0663">Pyridoxal phosphate</keyword>
<gene>
    <name evidence="9" type="primary">aspAT</name>
    <name evidence="9" type="ORF">GCM10011360_13910</name>
</gene>
<dbReference type="PANTHER" id="PTHR46383:SF2">
    <property type="entry name" value="AMINOTRANSFERASE"/>
    <property type="match status" value="1"/>
</dbReference>
<dbReference type="CDD" id="cd00609">
    <property type="entry name" value="AAT_like"/>
    <property type="match status" value="1"/>
</dbReference>
<dbReference type="InterPro" id="IPR004838">
    <property type="entry name" value="NHTrfase_class1_PyrdxlP-BS"/>
</dbReference>
<comment type="caution">
    <text evidence="9">The sequence shown here is derived from an EMBL/GenBank/DDBJ whole genome shotgun (WGS) entry which is preliminary data.</text>
</comment>
<dbReference type="InterPro" id="IPR004839">
    <property type="entry name" value="Aminotransferase_I/II_large"/>
</dbReference>
<dbReference type="InterPro" id="IPR050596">
    <property type="entry name" value="AspAT/PAT-like"/>
</dbReference>
<dbReference type="Gene3D" id="3.40.640.10">
    <property type="entry name" value="Type I PLP-dependent aspartate aminotransferase-like (Major domain)"/>
    <property type="match status" value="1"/>
</dbReference>